<reference evidence="2 3" key="1">
    <citation type="journal article" date="1999" name="J. Virol.">
        <title>The genome of Melanoplus sanguinipes entomopoxvirus.</title>
        <authorList>
            <person name="Afonso C.L."/>
            <person name="Tulman E.R."/>
            <person name="Lu Z."/>
            <person name="Oma E."/>
            <person name="Kutish G.F."/>
            <person name="Rock D.L."/>
        </authorList>
    </citation>
    <scope>NUCLEOTIDE SEQUENCE [LARGE SCALE GENOMIC DNA]</scope>
    <source>
        <strain evidence="2">Tucson</strain>
    </source>
</reference>
<dbReference type="GeneID" id="1449841"/>
<organismHost>
    <name type="scientific">Melanoplus sanguinipes</name>
    <name type="common">Migratory grasshopper</name>
    <dbReference type="NCBI Taxonomy" id="65742"/>
</organismHost>
<dbReference type="KEGG" id="vg:1449841"/>
<keyword evidence="3" id="KW-1185">Reference proteome</keyword>
<evidence type="ECO:0000313" key="3">
    <source>
        <dbReference type="Proteomes" id="UP000172353"/>
    </source>
</evidence>
<protein>
    <submittedName>
        <fullName evidence="2">ORF MSV026 ALI motif gene family protein</fullName>
    </submittedName>
</protein>
<name>Q9YW67_MSEPV</name>
<accession>Q9YW67</accession>
<proteinExistence type="predicted"/>
<evidence type="ECO:0000259" key="1">
    <source>
        <dbReference type="PROSITE" id="PS51750"/>
    </source>
</evidence>
<evidence type="ECO:0000313" key="2">
    <source>
        <dbReference type="EMBL" id="AAC97846.1"/>
    </source>
</evidence>
<organism evidence="2 3">
    <name type="scientific">Melanoplus sanguinipes entomopoxvirus</name>
    <name type="common">MsEPV</name>
    <dbReference type="NCBI Taxonomy" id="83191"/>
    <lineage>
        <taxon>Viruses</taxon>
        <taxon>Varidnaviria</taxon>
        <taxon>Bamfordvirae</taxon>
        <taxon>Nucleocytoviricota</taxon>
        <taxon>Pokkesviricetes</taxon>
        <taxon>Chitovirales</taxon>
        <taxon>Poxviridae</taxon>
        <taxon>Entomopoxvirinae</taxon>
        <taxon>Deltaentomopoxvirus</taxon>
        <taxon>Deltaentomopoxvirus msanguinipes</taxon>
    </lineage>
</organism>
<feature type="domain" description="Bro-N" evidence="1">
    <location>
        <begin position="1"/>
        <end position="95"/>
    </location>
</feature>
<dbReference type="PIR" id="T28186">
    <property type="entry name" value="T28186"/>
</dbReference>
<sequence>MDIISNIKTINVNNCLYFKGEDCAKILKYKNTYGAIRNNVSKNNKIKFEKNNDIYINKLGLSELIIKHKSIVSTNTINTLIHNFNLNLDLFEKKKYIDIIISCFRNHRYKENYIIDEFCIDLYFIDHNIAVEYCNDNHINENKLYYNYRYHIINKYLNCIFIKFNPKSVDFNIYYVINQIHNNILNNILH</sequence>
<dbReference type="PROSITE" id="PS51750">
    <property type="entry name" value="BRO_N"/>
    <property type="match status" value="1"/>
</dbReference>
<dbReference type="EMBL" id="AF063866">
    <property type="protein sequence ID" value="AAC97846.1"/>
    <property type="molecule type" value="Genomic_DNA"/>
</dbReference>
<dbReference type="OrthoDB" id="27494at10239"/>
<dbReference type="Proteomes" id="UP000172353">
    <property type="component" value="Segment"/>
</dbReference>
<dbReference type="RefSeq" id="NP_048096.1">
    <property type="nucleotide sequence ID" value="NC_001993.1"/>
</dbReference>
<gene>
    <name evidence="2" type="primary">MSV026</name>
</gene>
<dbReference type="InterPro" id="IPR003497">
    <property type="entry name" value="BRO_N_domain"/>
</dbReference>
<dbReference type="Pfam" id="PF02498">
    <property type="entry name" value="Bro-N"/>
    <property type="match status" value="1"/>
</dbReference>